<organism evidence="3">
    <name type="scientific">Homalodisca liturata</name>
    <dbReference type="NCBI Taxonomy" id="320908"/>
    <lineage>
        <taxon>Eukaryota</taxon>
        <taxon>Metazoa</taxon>
        <taxon>Ecdysozoa</taxon>
        <taxon>Arthropoda</taxon>
        <taxon>Hexapoda</taxon>
        <taxon>Insecta</taxon>
        <taxon>Pterygota</taxon>
        <taxon>Neoptera</taxon>
        <taxon>Paraneoptera</taxon>
        <taxon>Hemiptera</taxon>
        <taxon>Auchenorrhyncha</taxon>
        <taxon>Membracoidea</taxon>
        <taxon>Cicadellidae</taxon>
        <taxon>Cicadellinae</taxon>
        <taxon>Proconiini</taxon>
        <taxon>Homalodisca</taxon>
    </lineage>
</organism>
<dbReference type="AlphaFoldDB" id="A0A1B6HU80"/>
<protein>
    <recommendedName>
        <fullName evidence="4">Eukaryotic translation initiation factor 6</fullName>
    </recommendedName>
</protein>
<feature type="non-terminal residue" evidence="3">
    <location>
        <position position="1"/>
    </location>
</feature>
<dbReference type="EMBL" id="GECU01029473">
    <property type="protein sequence ID" value="JAS78233.1"/>
    <property type="molecule type" value="Transcribed_RNA"/>
</dbReference>
<reference evidence="3" key="1">
    <citation type="submission" date="2015-11" db="EMBL/GenBank/DDBJ databases">
        <title>De novo transcriptome assembly of four potential Pierce s Disease insect vectors from Arizona vineyards.</title>
        <authorList>
            <person name="Tassone E.E."/>
        </authorList>
    </citation>
    <scope>NUCLEOTIDE SEQUENCE</scope>
</reference>
<dbReference type="InterPro" id="IPR002769">
    <property type="entry name" value="eIF6"/>
</dbReference>
<dbReference type="PANTHER" id="PTHR10784">
    <property type="entry name" value="TRANSLATION INITIATION FACTOR 6"/>
    <property type="match status" value="1"/>
</dbReference>
<dbReference type="GO" id="GO:0043022">
    <property type="term" value="F:ribosome binding"/>
    <property type="evidence" value="ECO:0007669"/>
    <property type="project" value="InterPro"/>
</dbReference>
<keyword evidence="2" id="KW-0648">Protein biosynthesis</keyword>
<dbReference type="GO" id="GO:0003743">
    <property type="term" value="F:translation initiation factor activity"/>
    <property type="evidence" value="ECO:0007669"/>
    <property type="project" value="UniProtKB-KW"/>
</dbReference>
<evidence type="ECO:0008006" key="4">
    <source>
        <dbReference type="Google" id="ProtNLM"/>
    </source>
</evidence>
<dbReference type="SUPFAM" id="SSF55909">
    <property type="entry name" value="Pentein"/>
    <property type="match status" value="1"/>
</dbReference>
<name>A0A1B6HU80_9HEMI</name>
<dbReference type="GO" id="GO:0042256">
    <property type="term" value="P:cytosolic ribosome assembly"/>
    <property type="evidence" value="ECO:0007669"/>
    <property type="project" value="InterPro"/>
</dbReference>
<evidence type="ECO:0000256" key="2">
    <source>
        <dbReference type="ARBA" id="ARBA00022917"/>
    </source>
</evidence>
<evidence type="ECO:0000313" key="3">
    <source>
        <dbReference type="EMBL" id="JAS78233.1"/>
    </source>
</evidence>
<sequence length="111" mass="11905">EHLLEVPVYRHTIGAESLVGTYAVMNNQGMLTGPNVSEEQLRELSQITNLRVIAGTVNSGHSAVGAGMAVNDWVCIAGSGCTNVEVKVAETVFSFPEDRIAEHIIAEEILQ</sequence>
<evidence type="ECO:0000256" key="1">
    <source>
        <dbReference type="ARBA" id="ARBA00022540"/>
    </source>
</evidence>
<dbReference type="Gene3D" id="3.75.10.10">
    <property type="entry name" value="L-arginine/glycine Amidinotransferase, Chain A"/>
    <property type="match status" value="1"/>
</dbReference>
<accession>A0A1B6HU80</accession>
<proteinExistence type="predicted"/>
<gene>
    <name evidence="3" type="ORF">g.58200</name>
</gene>
<keyword evidence="1" id="KW-0396">Initiation factor</keyword>
<dbReference type="Pfam" id="PF01912">
    <property type="entry name" value="eIF-6"/>
    <property type="match status" value="1"/>
</dbReference>